<accession>A0A9W9GI88</accession>
<sequence length="128" mass="14134">MANGESCNIPLDAVIGRCYELLGAELMFGTRSLDYDVSGVMESRHYSAQADARIPADETWFRGDCRFETLPATKWVSSQENGHNGLPSIRAARPKDDDPDVNQRLNQAIRDTQARVAAALFNPAHGRV</sequence>
<feature type="region of interest" description="Disordered" evidence="1">
    <location>
        <begin position="76"/>
        <end position="100"/>
    </location>
</feature>
<keyword evidence="3" id="KW-1185">Reference proteome</keyword>
<name>A0A9W9GI88_9EURO</name>
<comment type="caution">
    <text evidence="2">The sequence shown here is derived from an EMBL/GenBank/DDBJ whole genome shotgun (WGS) entry which is preliminary data.</text>
</comment>
<dbReference type="GeneID" id="81410056"/>
<evidence type="ECO:0000313" key="2">
    <source>
        <dbReference type="EMBL" id="KAJ5120754.1"/>
    </source>
</evidence>
<evidence type="ECO:0000313" key="3">
    <source>
        <dbReference type="Proteomes" id="UP001149079"/>
    </source>
</evidence>
<dbReference type="AlphaFoldDB" id="A0A9W9GI88"/>
<reference evidence="2" key="1">
    <citation type="submission" date="2022-11" db="EMBL/GenBank/DDBJ databases">
        <authorList>
            <person name="Petersen C."/>
        </authorList>
    </citation>
    <scope>NUCLEOTIDE SEQUENCE</scope>
    <source>
        <strain evidence="2">IBT 22155</strain>
    </source>
</reference>
<dbReference type="Proteomes" id="UP001149079">
    <property type="component" value="Unassembled WGS sequence"/>
</dbReference>
<proteinExistence type="predicted"/>
<protein>
    <submittedName>
        <fullName evidence="2">Uncharacterized protein</fullName>
    </submittedName>
</protein>
<gene>
    <name evidence="2" type="ORF">N7515_010142</name>
</gene>
<evidence type="ECO:0000256" key="1">
    <source>
        <dbReference type="SAM" id="MobiDB-lite"/>
    </source>
</evidence>
<organism evidence="2 3">
    <name type="scientific">Penicillium bovifimosum</name>
    <dbReference type="NCBI Taxonomy" id="126998"/>
    <lineage>
        <taxon>Eukaryota</taxon>
        <taxon>Fungi</taxon>
        <taxon>Dikarya</taxon>
        <taxon>Ascomycota</taxon>
        <taxon>Pezizomycotina</taxon>
        <taxon>Eurotiomycetes</taxon>
        <taxon>Eurotiomycetidae</taxon>
        <taxon>Eurotiales</taxon>
        <taxon>Aspergillaceae</taxon>
        <taxon>Penicillium</taxon>
    </lineage>
</organism>
<dbReference type="OrthoDB" id="438224at2759"/>
<dbReference type="EMBL" id="JAPQKL010000008">
    <property type="protein sequence ID" value="KAJ5120754.1"/>
    <property type="molecule type" value="Genomic_DNA"/>
</dbReference>
<reference evidence="2" key="2">
    <citation type="journal article" date="2023" name="IMA Fungus">
        <title>Comparative genomic study of the Penicillium genus elucidates a diverse pangenome and 15 lateral gene transfer events.</title>
        <authorList>
            <person name="Petersen C."/>
            <person name="Sorensen T."/>
            <person name="Nielsen M.R."/>
            <person name="Sondergaard T.E."/>
            <person name="Sorensen J.L."/>
            <person name="Fitzpatrick D.A."/>
            <person name="Frisvad J.C."/>
            <person name="Nielsen K.L."/>
        </authorList>
    </citation>
    <scope>NUCLEOTIDE SEQUENCE</scope>
    <source>
        <strain evidence="2">IBT 22155</strain>
    </source>
</reference>
<dbReference type="RefSeq" id="XP_056517258.1">
    <property type="nucleotide sequence ID" value="XM_056670885.1"/>
</dbReference>